<feature type="compositionally biased region" description="Basic and acidic residues" evidence="5">
    <location>
        <begin position="869"/>
        <end position="881"/>
    </location>
</feature>
<dbReference type="InterPro" id="IPR029048">
    <property type="entry name" value="HSP70_C_sf"/>
</dbReference>
<dbReference type="AlphaFoldDB" id="A0A7S4S6K2"/>
<evidence type="ECO:0000256" key="1">
    <source>
        <dbReference type="ARBA" id="ARBA00022741"/>
    </source>
</evidence>
<dbReference type="GO" id="GO:0034663">
    <property type="term" value="C:endoplasmic reticulum chaperone complex"/>
    <property type="evidence" value="ECO:0007669"/>
    <property type="project" value="TreeGrafter"/>
</dbReference>
<name>A0A7S4S6K2_9STRA</name>
<dbReference type="PRINTS" id="PR00301">
    <property type="entry name" value="HEATSHOCK70"/>
</dbReference>
<keyword evidence="3" id="KW-0067">ATP-binding</keyword>
<feature type="compositionally biased region" description="Acidic residues" evidence="5">
    <location>
        <begin position="882"/>
        <end position="896"/>
    </location>
</feature>
<dbReference type="Gene3D" id="3.90.640.10">
    <property type="entry name" value="Actin, Chain A, domain 4"/>
    <property type="match status" value="1"/>
</dbReference>
<feature type="chain" id="PRO_5031510129" evidence="6">
    <location>
        <begin position="23"/>
        <end position="921"/>
    </location>
</feature>
<dbReference type="InterPro" id="IPR013126">
    <property type="entry name" value="Hsp_70_fam"/>
</dbReference>
<dbReference type="Gene3D" id="1.20.1270.10">
    <property type="match status" value="1"/>
</dbReference>
<dbReference type="Gene3D" id="2.60.34.10">
    <property type="entry name" value="Substrate Binding Domain Of DNAk, Chain A, domain 1"/>
    <property type="match status" value="1"/>
</dbReference>
<dbReference type="GO" id="GO:0140662">
    <property type="term" value="F:ATP-dependent protein folding chaperone"/>
    <property type="evidence" value="ECO:0007669"/>
    <property type="project" value="InterPro"/>
</dbReference>
<dbReference type="CDD" id="cd10230">
    <property type="entry name" value="ASKHA_NBD_HSP70_HYOU1"/>
    <property type="match status" value="1"/>
</dbReference>
<dbReference type="FunFam" id="3.90.640.10:FF:000004">
    <property type="entry name" value="Heat shock 70 kDa protein 4"/>
    <property type="match status" value="1"/>
</dbReference>
<dbReference type="PANTHER" id="PTHR45639">
    <property type="entry name" value="HSC70CB, ISOFORM G-RELATED"/>
    <property type="match status" value="1"/>
</dbReference>
<feature type="region of interest" description="Disordered" evidence="5">
    <location>
        <begin position="576"/>
        <end position="643"/>
    </location>
</feature>
<feature type="compositionally biased region" description="Basic and acidic residues" evidence="5">
    <location>
        <begin position="601"/>
        <end position="631"/>
    </location>
</feature>
<evidence type="ECO:0000256" key="2">
    <source>
        <dbReference type="ARBA" id="ARBA00022824"/>
    </source>
</evidence>
<accession>A0A7S4S6K2</accession>
<dbReference type="GO" id="GO:0030968">
    <property type="term" value="P:endoplasmic reticulum unfolded protein response"/>
    <property type="evidence" value="ECO:0007669"/>
    <property type="project" value="TreeGrafter"/>
</dbReference>
<gene>
    <name evidence="7" type="ORF">DBRI00130_LOCUS30193</name>
</gene>
<dbReference type="PANTHER" id="PTHR45639:SF3">
    <property type="entry name" value="HYPOXIA UP-REGULATED PROTEIN 1"/>
    <property type="match status" value="1"/>
</dbReference>
<feature type="compositionally biased region" description="Acidic residues" evidence="5">
    <location>
        <begin position="576"/>
        <end position="589"/>
    </location>
</feature>
<evidence type="ECO:0000256" key="5">
    <source>
        <dbReference type="SAM" id="MobiDB-lite"/>
    </source>
</evidence>
<keyword evidence="6" id="KW-0732">Signal</keyword>
<organism evidence="7">
    <name type="scientific">Ditylum brightwellii</name>
    <dbReference type="NCBI Taxonomy" id="49249"/>
    <lineage>
        <taxon>Eukaryota</taxon>
        <taxon>Sar</taxon>
        <taxon>Stramenopiles</taxon>
        <taxon>Ochrophyta</taxon>
        <taxon>Bacillariophyta</taxon>
        <taxon>Mediophyceae</taxon>
        <taxon>Lithodesmiophycidae</taxon>
        <taxon>Lithodesmiales</taxon>
        <taxon>Lithodesmiaceae</taxon>
        <taxon>Ditylum</taxon>
    </lineage>
</organism>
<feature type="region of interest" description="Disordered" evidence="5">
    <location>
        <begin position="858"/>
        <end position="921"/>
    </location>
</feature>
<proteinExistence type="predicted"/>
<dbReference type="Gene3D" id="3.30.30.30">
    <property type="match status" value="1"/>
</dbReference>
<dbReference type="EMBL" id="HBNS01038698">
    <property type="protein sequence ID" value="CAE4636244.1"/>
    <property type="molecule type" value="Transcribed_RNA"/>
</dbReference>
<dbReference type="SUPFAM" id="SSF53067">
    <property type="entry name" value="Actin-like ATPase domain"/>
    <property type="match status" value="2"/>
</dbReference>
<evidence type="ECO:0000256" key="6">
    <source>
        <dbReference type="SAM" id="SignalP"/>
    </source>
</evidence>
<dbReference type="GO" id="GO:0005524">
    <property type="term" value="F:ATP binding"/>
    <property type="evidence" value="ECO:0007669"/>
    <property type="project" value="UniProtKB-KW"/>
</dbReference>
<keyword evidence="2" id="KW-0256">Endoplasmic reticulum</keyword>
<dbReference type="Gene3D" id="3.30.420.40">
    <property type="match status" value="2"/>
</dbReference>
<evidence type="ECO:0000256" key="3">
    <source>
        <dbReference type="ARBA" id="ARBA00022840"/>
    </source>
</evidence>
<evidence type="ECO:0000256" key="4">
    <source>
        <dbReference type="ARBA" id="ARBA00023186"/>
    </source>
</evidence>
<dbReference type="Pfam" id="PF00012">
    <property type="entry name" value="HSP70"/>
    <property type="match status" value="1"/>
</dbReference>
<sequence length="921" mass="102698">MRLSPKSILGTTLLCLPSLVNSKAILGVDLGSLYMKVALVQRNSPLEIVTNLHSKRKTEQMVLFDQGSRFYGADASSLLARKPHLTPAAMSVMLGRDHEHPTVQVLAERHYPITPAFNETRSGVCLTVNGQDFTPEELVAMVLSHAKDITAAYGAGSEVRDCVLTVPSFYTQHERRALLDAAALADLNVLALINENTAAALHFGIDRIDETPQHFVFYNMGASALQVSVVRYYSYQHKDSKYAKAKTVGAFEVIGSAWDSTLGGLAFDNRLVDYMADEFNEMWNAKRNDGETKDVRINARAMTKLRLQANKVKHVLSANSDIPVYLDALHDDTSYQTHISRAKFEEICHDLLLRSTTPITNALAAANKTLDDIDGVEMIGGGMRVPKVQDEIRTALGGKLDLGMHINSDESMALGAAFHGANVSTAFRVRHVGMTDINPFPISIDLSDLPADESKGWFGKKDKKEGDEEEEEEWSKHATVFKKHSKIGIKKTIAFTHDSDVRCSIDYEESDFLPKGTGSEIEHYDIGGIAEFAKEMADKGLAKPKVSLQFELSTSGITQLVKAEAAVEEIITVTEEVEYEEEVEEEESDAAAAEGEEKAEEEEKKEEGEAKEGEEEEKKEGEEEKKEEEKPKKKKVKKTKTVEKEKKKVHKKILTVKTYHVGRVKPYSAVTMEESKAKLAELARKDRERIMLEEARNKVESYIYQIKNKLIDDEENVGKVTTEEQRSALSTMAEEAEDWMYDDGYNAGLATMEDKYVELSTPAEKVWFRVTELTARPEAIKSLEKKMKKIEDLMAKWETTMDWIPAEDREGVLTKLEGVKATLAEKVKAQEETDPSEDPVLLSAEIPKLLDEVKTLVTKLSKTPKPKPVVKEEKNDTKAEEDAKEGEEKADDTAATEEEKKEGGDDESSKEEEAGEGDDEL</sequence>
<feature type="signal peptide" evidence="6">
    <location>
        <begin position="1"/>
        <end position="22"/>
    </location>
</feature>
<feature type="compositionally biased region" description="Acidic residues" evidence="5">
    <location>
        <begin position="904"/>
        <end position="921"/>
    </location>
</feature>
<protein>
    <submittedName>
        <fullName evidence="7">Uncharacterized protein</fullName>
    </submittedName>
</protein>
<reference evidence="7" key="1">
    <citation type="submission" date="2021-01" db="EMBL/GenBank/DDBJ databases">
        <authorList>
            <person name="Corre E."/>
            <person name="Pelletier E."/>
            <person name="Niang G."/>
            <person name="Scheremetjew M."/>
            <person name="Finn R."/>
            <person name="Kale V."/>
            <person name="Holt S."/>
            <person name="Cochrane G."/>
            <person name="Meng A."/>
            <person name="Brown T."/>
            <person name="Cohen L."/>
        </authorList>
    </citation>
    <scope>NUCLEOTIDE SEQUENCE</scope>
    <source>
        <strain evidence="7">GSO104</strain>
    </source>
</reference>
<keyword evidence="1" id="KW-0547">Nucleotide-binding</keyword>
<dbReference type="InterPro" id="IPR043129">
    <property type="entry name" value="ATPase_NBD"/>
</dbReference>
<evidence type="ECO:0000313" key="7">
    <source>
        <dbReference type="EMBL" id="CAE4636244.1"/>
    </source>
</evidence>
<keyword evidence="4" id="KW-0143">Chaperone</keyword>
<dbReference type="InterPro" id="IPR029047">
    <property type="entry name" value="HSP70_peptide-bd_sf"/>
</dbReference>
<dbReference type="SUPFAM" id="SSF100934">
    <property type="entry name" value="Heat shock protein 70kD (HSP70), C-terminal subdomain"/>
    <property type="match status" value="1"/>
</dbReference>